<evidence type="ECO:0000259" key="9">
    <source>
        <dbReference type="Pfam" id="PF18388"/>
    </source>
</evidence>
<dbReference type="PANTHER" id="PTHR40012">
    <property type="entry name" value="AUTOPHAGY-RELATED PROTEIN 29"/>
    <property type="match status" value="1"/>
</dbReference>
<keyword evidence="6" id="KW-0072">Autophagy</keyword>
<feature type="compositionally biased region" description="Gly residues" evidence="8">
    <location>
        <begin position="142"/>
        <end position="152"/>
    </location>
</feature>
<dbReference type="InterPro" id="IPR039113">
    <property type="entry name" value="ATG29"/>
</dbReference>
<proteinExistence type="inferred from homology"/>
<dbReference type="InterPro" id="IPR040666">
    <property type="entry name" value="Atg29_N"/>
</dbReference>
<feature type="region of interest" description="Disordered" evidence="8">
    <location>
        <begin position="1"/>
        <end position="44"/>
    </location>
</feature>
<feature type="compositionally biased region" description="Polar residues" evidence="8">
    <location>
        <begin position="455"/>
        <end position="469"/>
    </location>
</feature>
<feature type="compositionally biased region" description="Polar residues" evidence="8">
    <location>
        <begin position="491"/>
        <end position="504"/>
    </location>
</feature>
<evidence type="ECO:0000256" key="2">
    <source>
        <dbReference type="ARBA" id="ARBA00010082"/>
    </source>
</evidence>
<evidence type="ECO:0000313" key="10">
    <source>
        <dbReference type="EMBL" id="KAF2104715.1"/>
    </source>
</evidence>
<organism evidence="10 11">
    <name type="scientific">Rhizodiscina lignyota</name>
    <dbReference type="NCBI Taxonomy" id="1504668"/>
    <lineage>
        <taxon>Eukaryota</taxon>
        <taxon>Fungi</taxon>
        <taxon>Dikarya</taxon>
        <taxon>Ascomycota</taxon>
        <taxon>Pezizomycotina</taxon>
        <taxon>Dothideomycetes</taxon>
        <taxon>Pleosporomycetidae</taxon>
        <taxon>Aulographales</taxon>
        <taxon>Rhizodiscinaceae</taxon>
        <taxon>Rhizodiscina</taxon>
    </lineage>
</organism>
<keyword evidence="11" id="KW-1185">Reference proteome</keyword>
<dbReference type="OrthoDB" id="21072at2759"/>
<dbReference type="PANTHER" id="PTHR40012:SF1">
    <property type="entry name" value="AUTOPHAGY-RELATED PROTEIN 29"/>
    <property type="match status" value="1"/>
</dbReference>
<accession>A0A9P4ISR7</accession>
<comment type="function">
    <text evidence="7">Plays a role in autophagy. Functions at the preautophagosomal structure (PAS) in order to form normal autophagosomes under starvation conditions. Also plays a role in mitophagy and regulation of filamentous growth.</text>
</comment>
<dbReference type="EMBL" id="ML978121">
    <property type="protein sequence ID" value="KAF2104715.1"/>
    <property type="molecule type" value="Genomic_DNA"/>
</dbReference>
<comment type="caution">
    <text evidence="10">The sequence shown here is derived from an EMBL/GenBank/DDBJ whole genome shotgun (WGS) entry which is preliminary data.</text>
</comment>
<evidence type="ECO:0000256" key="3">
    <source>
        <dbReference type="ARBA" id="ARBA00013784"/>
    </source>
</evidence>
<feature type="compositionally biased region" description="Acidic residues" evidence="8">
    <location>
        <begin position="298"/>
        <end position="314"/>
    </location>
</feature>
<comment type="subcellular location">
    <subcellularLocation>
        <location evidence="1">Preautophagosomal structure</location>
    </subcellularLocation>
</comment>
<feature type="compositionally biased region" description="Low complexity" evidence="8">
    <location>
        <begin position="129"/>
        <end position="141"/>
    </location>
</feature>
<keyword evidence="4" id="KW-0813">Transport</keyword>
<comment type="similarity">
    <text evidence="2">Belongs to the ATG29 family.</text>
</comment>
<dbReference type="Pfam" id="PF18388">
    <property type="entry name" value="ATG29_N"/>
    <property type="match status" value="1"/>
</dbReference>
<evidence type="ECO:0000256" key="4">
    <source>
        <dbReference type="ARBA" id="ARBA00022448"/>
    </source>
</evidence>
<evidence type="ECO:0000256" key="7">
    <source>
        <dbReference type="ARBA" id="ARBA00060351"/>
    </source>
</evidence>
<evidence type="ECO:0000256" key="8">
    <source>
        <dbReference type="SAM" id="MobiDB-lite"/>
    </source>
</evidence>
<feature type="region of interest" description="Disordered" evidence="8">
    <location>
        <begin position="129"/>
        <end position="469"/>
    </location>
</feature>
<feature type="compositionally biased region" description="Basic and acidic residues" evidence="8">
    <location>
        <begin position="338"/>
        <end position="355"/>
    </location>
</feature>
<feature type="compositionally biased region" description="Polar residues" evidence="8">
    <location>
        <begin position="190"/>
        <end position="201"/>
    </location>
</feature>
<dbReference type="GO" id="GO:0000045">
    <property type="term" value="P:autophagosome assembly"/>
    <property type="evidence" value="ECO:0007669"/>
    <property type="project" value="InterPro"/>
</dbReference>
<sequence length="504" mass="52880">MPPPPAPAAVFKPTHSRNPSNVAPVPVRSDSRASKKPDKQPAGPEVHYTLLIRLPFPRGDFVDPPQVEWDAVKDQALWEIISRSSKTSELDWEELASNFNVPHAFILQQAAWLYERHLSHVRAQVRKVAPATSSSPAPGATSGSGSGSGTVMGGVPMKRLGSGGSRAPSALSTRSRDSPVPRVEGGASGTGTPRPSQVSRNPSTTTITQSRITQPQTSGTNVPPSPRQPIQRSFRSSLGKKPESAAPSRLETGQGKDGKLPPTASALSATSSPASPDSDESSSSEDEPVGPPGPTLDSVDDESRGEDDEDDEDSGTFLPFANAANAETGTPRVVPRAKGKEKEPQDLGGTLKEEAQPLLKGPSMMRQAHGRQASLPGTTDTKGKAPLRDRDIESSISSASSLPQNDGAAARMRSSSAGARRKFGPLSPHHRAELARLSPRRGGSSSGQAQGSEGTPSMGSSFSDLDDASISQSALEEALLSKMNHGGLASRMSTLSQAVRSKYL</sequence>
<feature type="compositionally biased region" description="Basic and acidic residues" evidence="8">
    <location>
        <begin position="29"/>
        <end position="39"/>
    </location>
</feature>
<protein>
    <recommendedName>
        <fullName evidence="3">Autophagy-related protein 29</fullName>
    </recommendedName>
</protein>
<keyword evidence="5" id="KW-0653">Protein transport</keyword>
<dbReference type="AlphaFoldDB" id="A0A9P4ISR7"/>
<evidence type="ECO:0000256" key="6">
    <source>
        <dbReference type="ARBA" id="ARBA00023006"/>
    </source>
</evidence>
<dbReference type="GO" id="GO:0000407">
    <property type="term" value="C:phagophore assembly site"/>
    <property type="evidence" value="ECO:0007669"/>
    <property type="project" value="UniProtKB-SubCell"/>
</dbReference>
<feature type="compositionally biased region" description="Basic and acidic residues" evidence="8">
    <location>
        <begin position="381"/>
        <end position="393"/>
    </location>
</feature>
<reference evidence="10" key="1">
    <citation type="journal article" date="2020" name="Stud. Mycol.">
        <title>101 Dothideomycetes genomes: a test case for predicting lifestyles and emergence of pathogens.</title>
        <authorList>
            <person name="Haridas S."/>
            <person name="Albert R."/>
            <person name="Binder M."/>
            <person name="Bloem J."/>
            <person name="Labutti K."/>
            <person name="Salamov A."/>
            <person name="Andreopoulos B."/>
            <person name="Baker S."/>
            <person name="Barry K."/>
            <person name="Bills G."/>
            <person name="Bluhm B."/>
            <person name="Cannon C."/>
            <person name="Castanera R."/>
            <person name="Culley D."/>
            <person name="Daum C."/>
            <person name="Ezra D."/>
            <person name="Gonzalez J."/>
            <person name="Henrissat B."/>
            <person name="Kuo A."/>
            <person name="Liang C."/>
            <person name="Lipzen A."/>
            <person name="Lutzoni F."/>
            <person name="Magnuson J."/>
            <person name="Mondo S."/>
            <person name="Nolan M."/>
            <person name="Ohm R."/>
            <person name="Pangilinan J."/>
            <person name="Park H.-J."/>
            <person name="Ramirez L."/>
            <person name="Alfaro M."/>
            <person name="Sun H."/>
            <person name="Tritt A."/>
            <person name="Yoshinaga Y."/>
            <person name="Zwiers L.-H."/>
            <person name="Turgeon B."/>
            <person name="Goodwin S."/>
            <person name="Spatafora J."/>
            <person name="Crous P."/>
            <person name="Grigoriev I."/>
        </authorList>
    </citation>
    <scope>NUCLEOTIDE SEQUENCE</scope>
    <source>
        <strain evidence="10">CBS 133067</strain>
    </source>
</reference>
<dbReference type="InterPro" id="IPR039362">
    <property type="entry name" value="ATG29_sf"/>
</dbReference>
<feature type="compositionally biased region" description="Low complexity" evidence="8">
    <location>
        <begin position="394"/>
        <end position="418"/>
    </location>
</feature>
<dbReference type="GO" id="GO:0015031">
    <property type="term" value="P:protein transport"/>
    <property type="evidence" value="ECO:0007669"/>
    <property type="project" value="UniProtKB-KW"/>
</dbReference>
<evidence type="ECO:0000256" key="1">
    <source>
        <dbReference type="ARBA" id="ARBA00004329"/>
    </source>
</evidence>
<dbReference type="Proteomes" id="UP000799772">
    <property type="component" value="Unassembled WGS sequence"/>
</dbReference>
<dbReference type="Gene3D" id="1.10.10.2570">
    <property type="match status" value="1"/>
</dbReference>
<gene>
    <name evidence="10" type="ORF">NA57DRAFT_70922</name>
</gene>
<feature type="domain" description="Atg29 N-terminal" evidence="9">
    <location>
        <begin position="48"/>
        <end position="101"/>
    </location>
</feature>
<feature type="compositionally biased region" description="Acidic residues" evidence="8">
    <location>
        <begin position="277"/>
        <end position="288"/>
    </location>
</feature>
<feature type="region of interest" description="Disordered" evidence="8">
    <location>
        <begin position="484"/>
        <end position="504"/>
    </location>
</feature>
<feature type="compositionally biased region" description="Low complexity" evidence="8">
    <location>
        <begin position="202"/>
        <end position="218"/>
    </location>
</feature>
<evidence type="ECO:0000256" key="5">
    <source>
        <dbReference type="ARBA" id="ARBA00022927"/>
    </source>
</evidence>
<evidence type="ECO:0000313" key="11">
    <source>
        <dbReference type="Proteomes" id="UP000799772"/>
    </source>
</evidence>
<name>A0A9P4ISR7_9PEZI</name>
<feature type="compositionally biased region" description="Low complexity" evidence="8">
    <location>
        <begin position="260"/>
        <end position="276"/>
    </location>
</feature>
<dbReference type="FunFam" id="1.10.10.2570:FF:000001">
    <property type="entry name" value="Autophagy-related protein 29"/>
    <property type="match status" value="1"/>
</dbReference>
<feature type="compositionally biased region" description="Low complexity" evidence="8">
    <location>
        <begin position="435"/>
        <end position="454"/>
    </location>
</feature>